<dbReference type="Gene3D" id="2.60.120.10">
    <property type="entry name" value="Jelly Rolls"/>
    <property type="match status" value="1"/>
</dbReference>
<dbReference type="STRING" id="655015.B1812_11460"/>
<keyword evidence="3" id="KW-1185">Reference proteome</keyword>
<dbReference type="InterPro" id="IPR013096">
    <property type="entry name" value="Cupin_2"/>
</dbReference>
<evidence type="ECO:0000313" key="2">
    <source>
        <dbReference type="EMBL" id="ARN81583.1"/>
    </source>
</evidence>
<name>A0A1W6MVE8_9HYPH</name>
<dbReference type="Pfam" id="PF07883">
    <property type="entry name" value="Cupin_2"/>
    <property type="match status" value="1"/>
</dbReference>
<organism evidence="2 3">
    <name type="scientific">Methylocystis bryophila</name>
    <dbReference type="NCBI Taxonomy" id="655015"/>
    <lineage>
        <taxon>Bacteria</taxon>
        <taxon>Pseudomonadati</taxon>
        <taxon>Pseudomonadota</taxon>
        <taxon>Alphaproteobacteria</taxon>
        <taxon>Hyphomicrobiales</taxon>
        <taxon>Methylocystaceae</taxon>
        <taxon>Methylocystis</taxon>
    </lineage>
</organism>
<accession>A0A1W6MVE8</accession>
<dbReference type="EMBL" id="CP019948">
    <property type="protein sequence ID" value="ARN81583.1"/>
    <property type="molecule type" value="Genomic_DNA"/>
</dbReference>
<dbReference type="Proteomes" id="UP000193978">
    <property type="component" value="Chromosome"/>
</dbReference>
<dbReference type="KEGG" id="mbry:B1812_11460"/>
<dbReference type="OrthoDB" id="9798585at2"/>
<dbReference type="AlphaFoldDB" id="A0A1W6MVE8"/>
<dbReference type="CDD" id="cd06981">
    <property type="entry name" value="cupin_reut_a1446"/>
    <property type="match status" value="1"/>
</dbReference>
<evidence type="ECO:0000313" key="3">
    <source>
        <dbReference type="Proteomes" id="UP000193978"/>
    </source>
</evidence>
<reference evidence="2 3" key="1">
    <citation type="submission" date="2017-02" db="EMBL/GenBank/DDBJ databases">
        <authorList>
            <person name="Peterson S.W."/>
        </authorList>
    </citation>
    <scope>NUCLEOTIDE SEQUENCE [LARGE SCALE GENOMIC DNA]</scope>
    <source>
        <strain evidence="2 3">S285</strain>
    </source>
</reference>
<proteinExistence type="predicted"/>
<dbReference type="InterPro" id="IPR014710">
    <property type="entry name" value="RmlC-like_jellyroll"/>
</dbReference>
<protein>
    <submittedName>
        <fullName evidence="2">Cupin</fullName>
    </submittedName>
</protein>
<sequence length="129" mass="14183">MTGKPLRTFPCHALGEQEAGVIKSGNLFAQIPAPADREELVTLAENAGARIERIVSTGQASPPGFWYDQAWTEWVVVVSGRAALRFADEAEARLLGPGDWLEIPAHVRHRVEWTDAAQPTVWLAVHFAE</sequence>
<feature type="domain" description="Cupin type-2" evidence="1">
    <location>
        <begin position="70"/>
        <end position="125"/>
    </location>
</feature>
<evidence type="ECO:0000259" key="1">
    <source>
        <dbReference type="Pfam" id="PF07883"/>
    </source>
</evidence>
<dbReference type="RefSeq" id="WP_085771699.1">
    <property type="nucleotide sequence ID" value="NZ_AP027149.1"/>
</dbReference>
<dbReference type="InterPro" id="IPR011051">
    <property type="entry name" value="RmlC_Cupin_sf"/>
</dbReference>
<dbReference type="SUPFAM" id="SSF51182">
    <property type="entry name" value="RmlC-like cupins"/>
    <property type="match status" value="1"/>
</dbReference>
<gene>
    <name evidence="2" type="ORF">B1812_11460</name>
</gene>